<organism evidence="1 2">
    <name type="scientific">Mobiluncus curtisii</name>
    <dbReference type="NCBI Taxonomy" id="2051"/>
    <lineage>
        <taxon>Bacteria</taxon>
        <taxon>Bacillati</taxon>
        <taxon>Actinomycetota</taxon>
        <taxon>Actinomycetes</taxon>
        <taxon>Actinomycetales</taxon>
        <taxon>Actinomycetaceae</taxon>
        <taxon>Mobiluncus</taxon>
    </lineage>
</organism>
<evidence type="ECO:0000313" key="2">
    <source>
        <dbReference type="Proteomes" id="UP000250245"/>
    </source>
</evidence>
<dbReference type="GO" id="GO:0016811">
    <property type="term" value="F:hydrolase activity, acting on carbon-nitrogen (but not peptide) bonds, in linear amides"/>
    <property type="evidence" value="ECO:0007669"/>
    <property type="project" value="TreeGrafter"/>
</dbReference>
<dbReference type="InterPro" id="IPR004347">
    <property type="entry name" value="Pup_ligase/deamidase"/>
</dbReference>
<dbReference type="PANTHER" id="PTHR42307">
    <property type="entry name" value="PUP DEAMIDASE/DEPUPYLASE"/>
    <property type="match status" value="1"/>
</dbReference>
<keyword evidence="1" id="KW-0378">Hydrolase</keyword>
<dbReference type="GO" id="GO:0070490">
    <property type="term" value="P:protein pupylation"/>
    <property type="evidence" value="ECO:0007669"/>
    <property type="project" value="TreeGrafter"/>
</dbReference>
<name>A0A2X2YNY4_9ACTO</name>
<proteinExistence type="predicted"/>
<dbReference type="GO" id="GO:0005524">
    <property type="term" value="F:ATP binding"/>
    <property type="evidence" value="ECO:0007669"/>
    <property type="project" value="TreeGrafter"/>
</dbReference>
<dbReference type="GeneID" id="55565754"/>
<dbReference type="EC" id="3.4.-.-" evidence="1"/>
<dbReference type="GO" id="GO:0019941">
    <property type="term" value="P:modification-dependent protein catabolic process"/>
    <property type="evidence" value="ECO:0007669"/>
    <property type="project" value="InterPro"/>
</dbReference>
<dbReference type="RefSeq" id="WP_041798057.1">
    <property type="nucleotide sequence ID" value="NZ_CP068112.1"/>
</dbReference>
<dbReference type="GO" id="GO:0008233">
    <property type="term" value="F:peptidase activity"/>
    <property type="evidence" value="ECO:0007669"/>
    <property type="project" value="TreeGrafter"/>
</dbReference>
<dbReference type="Pfam" id="PF03136">
    <property type="entry name" value="Pup_ligase"/>
    <property type="match status" value="1"/>
</dbReference>
<accession>A0A2X2YNY4</accession>
<gene>
    <name evidence="1" type="primary">dop_2</name>
    <name evidence="1" type="ORF">NCTC11820_00941</name>
</gene>
<dbReference type="PANTHER" id="PTHR42307:SF2">
    <property type="entry name" value="PUP DEAMIDASE_DEPUPYLASE"/>
    <property type="match status" value="1"/>
</dbReference>
<dbReference type="GO" id="GO:0010498">
    <property type="term" value="P:proteasomal protein catabolic process"/>
    <property type="evidence" value="ECO:0007669"/>
    <property type="project" value="InterPro"/>
</dbReference>
<evidence type="ECO:0000313" key="1">
    <source>
        <dbReference type="EMBL" id="SQB64591.1"/>
    </source>
</evidence>
<reference evidence="1 2" key="1">
    <citation type="submission" date="2018-06" db="EMBL/GenBank/DDBJ databases">
        <authorList>
            <consortium name="Pathogen Informatics"/>
            <person name="Doyle S."/>
        </authorList>
    </citation>
    <scope>NUCLEOTIDE SEQUENCE [LARGE SCALE GENOMIC DNA]</scope>
    <source>
        <strain evidence="1 2">NCTC11820</strain>
    </source>
</reference>
<dbReference type="AlphaFoldDB" id="A0A2X2YNY4"/>
<sequence>MTNQRVVGIETEYGIAIDPDSEVYTQPDFRQSPESLSVVAAQAVRSWQASLRPDGQAIGWDWEGEDPLQDLRGTRLDRASADPTMLTDDPQRFAPASPGVETAAKDTFSVQELVGQSSPMLTNVVLTNGGRFYVDHAHPEYSTPEVLTARDAVVWDVAGEYVARRAMSVASSYGSPIVLYKNNTDSKGWSYGSHENYLLAREVPFPLLRDCLVPFLVTRPVICGAGRVGIGKNSETCGFQMSQRADFVGDLVGLQTTFNRPIVNTRDESHAGSKWRRLHVINGDANRFPGSILAKVAASRAWLAAVETAWKISHKAPPVEGLFLECDPVSAGWQVSHDIDFQTTLQCADGTERSALEWQWVAANTVADFLHSQDRDVLLADALTDALTWVDTVRMLREDPVAAARRVEWVAKRTIFQALSRRIPGGWSSEKLAALDIQWADLRPGLSPVDKLRAKGHVEEVAPATDINLAATQPPAGTRAKVRGEAVAHRKDLVAASWTALVVRVGRDRLQRISLRDPFSNQALTS</sequence>
<protein>
    <submittedName>
        <fullName evidence="1">Pup deamidase/depupylase</fullName>
        <ecNumber evidence="1">3.4.-.-</ecNumber>
    </submittedName>
</protein>
<dbReference type="EMBL" id="UASJ01000001">
    <property type="protein sequence ID" value="SQB64591.1"/>
    <property type="molecule type" value="Genomic_DNA"/>
</dbReference>
<dbReference type="Proteomes" id="UP000250245">
    <property type="component" value="Unassembled WGS sequence"/>
</dbReference>